<dbReference type="Pfam" id="PF01408">
    <property type="entry name" value="GFO_IDH_MocA"/>
    <property type="match status" value="1"/>
</dbReference>
<dbReference type="GO" id="GO:0000166">
    <property type="term" value="F:nucleotide binding"/>
    <property type="evidence" value="ECO:0007669"/>
    <property type="project" value="InterPro"/>
</dbReference>
<dbReference type="Pfam" id="PF22725">
    <property type="entry name" value="GFO_IDH_MocA_C3"/>
    <property type="match status" value="1"/>
</dbReference>
<dbReference type="InterPro" id="IPR055170">
    <property type="entry name" value="GFO_IDH_MocA-like_dom"/>
</dbReference>
<proteinExistence type="inferred from homology"/>
<gene>
    <name evidence="5" type="ORF">HMPREF0556_10661</name>
</gene>
<reference evidence="5" key="1">
    <citation type="submission" date="2010-06" db="EMBL/GenBank/DDBJ databases">
        <authorList>
            <person name="Muzny D."/>
            <person name="Qin X."/>
            <person name="Buhay C."/>
            <person name="Dugan-Rocha S."/>
            <person name="Ding Y."/>
            <person name="Chen G."/>
            <person name="Hawes A."/>
            <person name="Holder M."/>
            <person name="Jhangiani S."/>
            <person name="Johnson A."/>
            <person name="Khan Z."/>
            <person name="Li Z."/>
            <person name="Liu W."/>
            <person name="Liu X."/>
            <person name="Perez L."/>
            <person name="Shen H."/>
            <person name="Wang Q."/>
            <person name="Watt J."/>
            <person name="Xi L."/>
            <person name="Xin Y."/>
            <person name="Zhou J."/>
            <person name="Deng J."/>
            <person name="Jiang H."/>
            <person name="Liu Y."/>
            <person name="Qu J."/>
            <person name="Song X.-Z."/>
            <person name="Zhang L."/>
            <person name="Villasana D."/>
            <person name="Johnson A."/>
            <person name="Liu J."/>
            <person name="Liyanage D."/>
            <person name="Lorensuhewa L."/>
            <person name="Robinson T."/>
            <person name="Song A."/>
            <person name="Song B.-B."/>
            <person name="Dinh H."/>
            <person name="Thornton R."/>
            <person name="Coyle M."/>
            <person name="Francisco L."/>
            <person name="Jackson L."/>
            <person name="Javaid M."/>
            <person name="Korchina V."/>
            <person name="Kovar C."/>
            <person name="Mata R."/>
            <person name="Mathew T."/>
            <person name="Ngo R."/>
            <person name="Nguyen L."/>
            <person name="Nguyen N."/>
            <person name="Okwuonu G."/>
            <person name="Ongeri F."/>
            <person name="Pham C."/>
            <person name="Simmons D."/>
            <person name="Wilczek-Boney K."/>
            <person name="Hale W."/>
            <person name="Jakkamsetti A."/>
            <person name="Pham P."/>
            <person name="Ruth R."/>
            <person name="San Lucas F."/>
            <person name="Warren J."/>
            <person name="Zhang J."/>
            <person name="Zhao Z."/>
            <person name="Zhou C."/>
            <person name="Zhu D."/>
            <person name="Lee S."/>
            <person name="Bess C."/>
            <person name="Blankenburg K."/>
            <person name="Forbes L."/>
            <person name="Fu Q."/>
            <person name="Gubbala S."/>
            <person name="Hirani K."/>
            <person name="Jayaseelan J.C."/>
            <person name="Lara F."/>
            <person name="Munidasa M."/>
            <person name="Palculict T."/>
            <person name="Patil S."/>
            <person name="Pu L.-L."/>
            <person name="Saada N."/>
            <person name="Tang L."/>
            <person name="Weissenberger G."/>
            <person name="Zhu Y."/>
            <person name="Hemphill L."/>
            <person name="Shang Y."/>
            <person name="Youmans B."/>
            <person name="Ayvaz T."/>
            <person name="Ross M."/>
            <person name="Santibanez J."/>
            <person name="Aqrawi P."/>
            <person name="Gross S."/>
            <person name="Joshi V."/>
            <person name="Fowler G."/>
            <person name="Nazareth L."/>
            <person name="Reid J."/>
            <person name="Worley K."/>
            <person name="Petrosino J."/>
            <person name="Highlander S."/>
            <person name="Gibbs R."/>
        </authorList>
    </citation>
    <scope>NUCLEOTIDE SEQUENCE [LARGE SCALE GENOMIC DNA]</scope>
    <source>
        <strain evidence="5">DSM 20601</strain>
    </source>
</reference>
<dbReference type="InterPro" id="IPR050984">
    <property type="entry name" value="Gfo/Idh/MocA_domain"/>
</dbReference>
<name>D7UWQ0_LISGR</name>
<evidence type="ECO:0000259" key="4">
    <source>
        <dbReference type="Pfam" id="PF22725"/>
    </source>
</evidence>
<dbReference type="Gene3D" id="3.30.360.10">
    <property type="entry name" value="Dihydrodipicolinate Reductase, domain 2"/>
    <property type="match status" value="1"/>
</dbReference>
<evidence type="ECO:0000259" key="3">
    <source>
        <dbReference type="Pfam" id="PF01408"/>
    </source>
</evidence>
<dbReference type="GO" id="GO:0016491">
    <property type="term" value="F:oxidoreductase activity"/>
    <property type="evidence" value="ECO:0007669"/>
    <property type="project" value="UniProtKB-KW"/>
</dbReference>
<sequence length="326" mass="36147">MTKMKQKLNWAIIGPGGIAHQFTKALQAEACNIYAVGARNKEKGEAFATEFGIKQVYTDFDALMADEKIDVVYIATPHSDHYGYIKKALQHGKHVFSEKAITVSTAELEEVQKLAEEKELVLAEAMTIFHMPLYEELQSRITSGKLGKLKMIQVTFGANQPNDPNNRFFSMDLAGGALLDIGTYALTFARVFLNSQPTEIATSVKKYETGVDEQSGVVLQNEAGEMAVVTMTFRASMPQQGIVAYEHGYITINHFSRADKALITYQDGTEEEITAGNRADAMRYEVRGMENFIASGTNPTASLTEDVVALMTTIREQWGIVFPFEK</sequence>
<evidence type="ECO:0000256" key="1">
    <source>
        <dbReference type="ARBA" id="ARBA00010928"/>
    </source>
</evidence>
<dbReference type="Gene3D" id="3.40.50.720">
    <property type="entry name" value="NAD(P)-binding Rossmann-like Domain"/>
    <property type="match status" value="1"/>
</dbReference>
<dbReference type="HOGENOM" id="CLU_023194_7_2_9"/>
<dbReference type="SUPFAM" id="SSF55347">
    <property type="entry name" value="Glyceraldehyde-3-phosphate dehydrogenase-like, C-terminal domain"/>
    <property type="match status" value="1"/>
</dbReference>
<dbReference type="PANTHER" id="PTHR22604:SF105">
    <property type="entry name" value="TRANS-1,2-DIHYDROBENZENE-1,2-DIOL DEHYDROGENASE"/>
    <property type="match status" value="1"/>
</dbReference>
<evidence type="ECO:0000256" key="2">
    <source>
        <dbReference type="ARBA" id="ARBA00023002"/>
    </source>
</evidence>
<dbReference type="EMBL" id="ACCR02000003">
    <property type="protein sequence ID" value="EFI84108.1"/>
    <property type="molecule type" value="Genomic_DNA"/>
</dbReference>
<accession>D7UWQ0</accession>
<evidence type="ECO:0000313" key="6">
    <source>
        <dbReference type="Proteomes" id="UP000010119"/>
    </source>
</evidence>
<evidence type="ECO:0000313" key="5">
    <source>
        <dbReference type="EMBL" id="EFI84108.1"/>
    </source>
</evidence>
<dbReference type="SUPFAM" id="SSF51735">
    <property type="entry name" value="NAD(P)-binding Rossmann-fold domains"/>
    <property type="match status" value="1"/>
</dbReference>
<feature type="domain" description="GFO/IDH/MocA-like oxidoreductase" evidence="4">
    <location>
        <begin position="134"/>
        <end position="248"/>
    </location>
</feature>
<dbReference type="STRING" id="525367.HMPREF0556_10661"/>
<keyword evidence="2" id="KW-0560">Oxidoreductase</keyword>
<dbReference type="AlphaFoldDB" id="D7UWQ0"/>
<organism evidence="5 6">
    <name type="scientific">Listeria grayi DSM 20601</name>
    <dbReference type="NCBI Taxonomy" id="525367"/>
    <lineage>
        <taxon>Bacteria</taxon>
        <taxon>Bacillati</taxon>
        <taxon>Bacillota</taxon>
        <taxon>Bacilli</taxon>
        <taxon>Bacillales</taxon>
        <taxon>Listeriaceae</taxon>
        <taxon>Listeria</taxon>
    </lineage>
</organism>
<keyword evidence="6" id="KW-1185">Reference proteome</keyword>
<dbReference type="InterPro" id="IPR000683">
    <property type="entry name" value="Gfo/Idh/MocA-like_OxRdtase_N"/>
</dbReference>
<feature type="domain" description="Gfo/Idh/MocA-like oxidoreductase N-terminal" evidence="3">
    <location>
        <begin position="8"/>
        <end position="123"/>
    </location>
</feature>
<dbReference type="InterPro" id="IPR036291">
    <property type="entry name" value="NAD(P)-bd_dom_sf"/>
</dbReference>
<protein>
    <submittedName>
        <fullName evidence="5">Oxidoreductase, NAD-binding domain protein</fullName>
    </submittedName>
</protein>
<dbReference type="PANTHER" id="PTHR22604">
    <property type="entry name" value="OXIDOREDUCTASES"/>
    <property type="match status" value="1"/>
</dbReference>
<dbReference type="eggNOG" id="COG0673">
    <property type="taxonomic scope" value="Bacteria"/>
</dbReference>
<comment type="caution">
    <text evidence="5">The sequence shown here is derived from an EMBL/GenBank/DDBJ whole genome shotgun (WGS) entry which is preliminary data.</text>
</comment>
<dbReference type="Proteomes" id="UP000010119">
    <property type="component" value="Unassembled WGS sequence"/>
</dbReference>
<comment type="similarity">
    <text evidence="1">Belongs to the Gfo/Idh/MocA family.</text>
</comment>